<dbReference type="EMBL" id="CM055102">
    <property type="protein sequence ID" value="KAJ7538376.1"/>
    <property type="molecule type" value="Genomic_DNA"/>
</dbReference>
<dbReference type="Proteomes" id="UP001162992">
    <property type="component" value="Chromosome 11"/>
</dbReference>
<keyword evidence="2" id="KW-1185">Reference proteome</keyword>
<organism evidence="1 2">
    <name type="scientific">Diphasiastrum complanatum</name>
    <name type="common">Issler's clubmoss</name>
    <name type="synonym">Lycopodium complanatum</name>
    <dbReference type="NCBI Taxonomy" id="34168"/>
    <lineage>
        <taxon>Eukaryota</taxon>
        <taxon>Viridiplantae</taxon>
        <taxon>Streptophyta</taxon>
        <taxon>Embryophyta</taxon>
        <taxon>Tracheophyta</taxon>
        <taxon>Lycopodiopsida</taxon>
        <taxon>Lycopodiales</taxon>
        <taxon>Lycopodiaceae</taxon>
        <taxon>Lycopodioideae</taxon>
        <taxon>Diphasiastrum</taxon>
    </lineage>
</organism>
<sequence length="454" mass="49266">MLIHRQGEAVRDTENGAGVYEIDKAEQVVGIMPSRHRHMQNAENLRFISNHTKIMATLGALMLVTILFVVGKTGGMVVLITSANETLYYADFEASFAPHVPAAGISGVLQAASPIDACTPLSNQSIHFDHKLSPIVVAMIGKCTFDAKVQVAQDAGFAAIIIFDNKDGHDLVSMSGSSTGVYIPAIFVSREAGDAMLNYSRDIGTRCYIFPATENTAWSVIAVSFISLLGLAAVLSTIYFVRRIRLRRLGSRLLLFKENMGMSAQEVRALPSIPFRMELKGQCEADMCAICLEDFKEGEKLRVLPCHHEFHLPCVDHWLIKRQPFCPICKRDVHIKHRGCSPSETSPLLPSTSAPSQPIMCSVPIAPQASPVESLPRSSSNLYSTVSPVGSPSHMVAHSIRSSASSYSSSRGSPSSIPSSIQPQYLSFYSAPDTFLQVQSPAEVHSGALNTDDA</sequence>
<reference evidence="2" key="1">
    <citation type="journal article" date="2024" name="Proc. Natl. Acad. Sci. U.S.A.">
        <title>Extraordinary preservation of gene collinearity over three hundred million years revealed in homosporous lycophytes.</title>
        <authorList>
            <person name="Li C."/>
            <person name="Wickell D."/>
            <person name="Kuo L.Y."/>
            <person name="Chen X."/>
            <person name="Nie B."/>
            <person name="Liao X."/>
            <person name="Peng D."/>
            <person name="Ji J."/>
            <person name="Jenkins J."/>
            <person name="Williams M."/>
            <person name="Shu S."/>
            <person name="Plott C."/>
            <person name="Barry K."/>
            <person name="Rajasekar S."/>
            <person name="Grimwood J."/>
            <person name="Han X."/>
            <person name="Sun S."/>
            <person name="Hou Z."/>
            <person name="He W."/>
            <person name="Dai G."/>
            <person name="Sun C."/>
            <person name="Schmutz J."/>
            <person name="Leebens-Mack J.H."/>
            <person name="Li F.W."/>
            <person name="Wang L."/>
        </authorList>
    </citation>
    <scope>NUCLEOTIDE SEQUENCE [LARGE SCALE GENOMIC DNA]</scope>
    <source>
        <strain evidence="2">cv. PW_Plant_1</strain>
    </source>
</reference>
<protein>
    <submittedName>
        <fullName evidence="1">Uncharacterized protein</fullName>
    </submittedName>
</protein>
<evidence type="ECO:0000313" key="2">
    <source>
        <dbReference type="Proteomes" id="UP001162992"/>
    </source>
</evidence>
<gene>
    <name evidence="1" type="ORF">O6H91_11G045600</name>
</gene>
<name>A0ACC2C8L5_DIPCM</name>
<evidence type="ECO:0000313" key="1">
    <source>
        <dbReference type="EMBL" id="KAJ7538376.1"/>
    </source>
</evidence>
<proteinExistence type="predicted"/>
<accession>A0ACC2C8L5</accession>
<comment type="caution">
    <text evidence="1">The sequence shown here is derived from an EMBL/GenBank/DDBJ whole genome shotgun (WGS) entry which is preliminary data.</text>
</comment>